<proteinExistence type="predicted"/>
<dbReference type="EMBL" id="NJET01000173">
    <property type="protein sequence ID" value="PHH59912.1"/>
    <property type="molecule type" value="Genomic_DNA"/>
</dbReference>
<feature type="compositionally biased region" description="Polar residues" evidence="1">
    <location>
        <begin position="195"/>
        <end position="219"/>
    </location>
</feature>
<gene>
    <name evidence="2" type="ORF">CDD81_2371</name>
</gene>
<feature type="compositionally biased region" description="Basic and acidic residues" evidence="1">
    <location>
        <begin position="221"/>
        <end position="233"/>
    </location>
</feature>
<protein>
    <submittedName>
        <fullName evidence="2">Uncharacterized protein</fullName>
    </submittedName>
</protein>
<dbReference type="OrthoDB" id="10525262at2759"/>
<dbReference type="Proteomes" id="UP000226192">
    <property type="component" value="Unassembled WGS sequence"/>
</dbReference>
<reference evidence="2 3" key="1">
    <citation type="submission" date="2017-06" db="EMBL/GenBank/DDBJ databases">
        <title>Ant-infecting Ophiocordyceps genomes reveal a high diversity of potential behavioral manipulation genes and a possible major role for enterotoxins.</title>
        <authorList>
            <person name="De Bekker C."/>
            <person name="Evans H.C."/>
            <person name="Brachmann A."/>
            <person name="Hughes D.P."/>
        </authorList>
    </citation>
    <scope>NUCLEOTIDE SEQUENCE [LARGE SCALE GENOMIC DNA]</scope>
    <source>
        <strain evidence="2 3">Map64</strain>
    </source>
</reference>
<feature type="region of interest" description="Disordered" evidence="1">
    <location>
        <begin position="181"/>
        <end position="233"/>
    </location>
</feature>
<organism evidence="2 3">
    <name type="scientific">Ophiocordyceps australis</name>
    <dbReference type="NCBI Taxonomy" id="1399860"/>
    <lineage>
        <taxon>Eukaryota</taxon>
        <taxon>Fungi</taxon>
        <taxon>Dikarya</taxon>
        <taxon>Ascomycota</taxon>
        <taxon>Pezizomycotina</taxon>
        <taxon>Sordariomycetes</taxon>
        <taxon>Hypocreomycetidae</taxon>
        <taxon>Hypocreales</taxon>
        <taxon>Ophiocordycipitaceae</taxon>
        <taxon>Ophiocordyceps</taxon>
    </lineage>
</organism>
<evidence type="ECO:0000313" key="3">
    <source>
        <dbReference type="Proteomes" id="UP000226192"/>
    </source>
</evidence>
<name>A0A2C5XY87_9HYPO</name>
<sequence length="300" mass="33465">MPTWNFAQTKTFILDLYQARTDGLRCDDASLDRLFDTLCEKFKERWAYRSWSPARFQGKYCHLSRMWAAFDEAAEIGQATINKKGKVKMDAAARSFVGNNYGDDMVNSLVNKGFILNGKITILVWTILFSTEDAILGTLRPGSDDFVKIEQDDVEGAPLRALEDAPPTRLSSWVEQQVVCTSPKQRTKPRHTKQDAANESISLQFTPVSPAQPADSKTTPKVKDEAEAKRTGKDLAAKTRAPGADDLEKAVRDSARFASKHGMHHLVGLVTWLKADANNPIVWNALESDECKLSWTQTGL</sequence>
<evidence type="ECO:0000256" key="1">
    <source>
        <dbReference type="SAM" id="MobiDB-lite"/>
    </source>
</evidence>
<dbReference type="STRING" id="1399860.A0A2C5XY87"/>
<dbReference type="AlphaFoldDB" id="A0A2C5XY87"/>
<comment type="caution">
    <text evidence="2">The sequence shown here is derived from an EMBL/GenBank/DDBJ whole genome shotgun (WGS) entry which is preliminary data.</text>
</comment>
<keyword evidence="3" id="KW-1185">Reference proteome</keyword>
<accession>A0A2C5XY87</accession>
<evidence type="ECO:0000313" key="2">
    <source>
        <dbReference type="EMBL" id="PHH59912.1"/>
    </source>
</evidence>